<gene>
    <name evidence="12" type="ORF">ACFPYN_00735</name>
</gene>
<dbReference type="InterPro" id="IPR035911">
    <property type="entry name" value="MurE/MurF_N"/>
</dbReference>
<comment type="pathway">
    <text evidence="1 8">Cell wall biogenesis; peptidoglycan biosynthesis.</text>
</comment>
<keyword evidence="13" id="KW-1185">Reference proteome</keyword>
<evidence type="ECO:0000313" key="12">
    <source>
        <dbReference type="EMBL" id="MFC6037966.1"/>
    </source>
</evidence>
<sequence length="499" mass="55022">MDIQWTQLTQIKTLHVFGPTTQPTAGIVYDSRDVQHQFAFFCIIGEETDGHLYIDEAIQNGATTIVGSDKVTIEKYASLHANISFVLVQDSREALAYTAIEFNHHSADKLFKVGVTGTNGKTTVATYVRNLFNLLGLPCGMLGTNGIFTSNEILHIKKSTPTTPMSSDVQAIFSELLKRGDKAAAMEVSSIALDQYRVGGFEFDVAIHTNISEEHMEYHKTFDHYKMCKLRLFTQAKASVVNLDDEGMSKDIIKVVQGSLLTYSSNTDSQADLIWTNIHHLADGMSFDLLYKGQIHQISIPIYGEYNVGNLVSAIGAALFAGISIEKILMVLPEMQQVDGRFQVINGPDNRIIVLDYAHTPVALEAIMKAVKKLPHERLITLITGIGIRDFAKMPKMAKTAEGKAEVLVVSVDHPGENDPWVVVDAVLKGFQVPYLQEVLTAPSRHEAVIKALEASKPGDIVLLTSGCINGAQIVRGEYIPHSDEDIIHDFFYNTKLSV</sequence>
<dbReference type="Pfam" id="PF08245">
    <property type="entry name" value="Mur_ligase_M"/>
    <property type="match status" value="1"/>
</dbReference>
<dbReference type="RefSeq" id="WP_377731963.1">
    <property type="nucleotide sequence ID" value="NZ_JBHSRI010000002.1"/>
</dbReference>
<dbReference type="SUPFAM" id="SSF53244">
    <property type="entry name" value="MurD-like peptide ligases, peptide-binding domain"/>
    <property type="match status" value="1"/>
</dbReference>
<evidence type="ECO:0000259" key="10">
    <source>
        <dbReference type="Pfam" id="PF02875"/>
    </source>
</evidence>
<dbReference type="InterPro" id="IPR013221">
    <property type="entry name" value="Mur_ligase_cen"/>
</dbReference>
<evidence type="ECO:0000256" key="6">
    <source>
        <dbReference type="ARBA" id="ARBA00023306"/>
    </source>
</evidence>
<dbReference type="Gene3D" id="3.90.190.20">
    <property type="entry name" value="Mur ligase, C-terminal domain"/>
    <property type="match status" value="1"/>
</dbReference>
<dbReference type="NCBIfam" id="TIGR01085">
    <property type="entry name" value="murE"/>
    <property type="match status" value="1"/>
</dbReference>
<keyword evidence="12" id="KW-0436">Ligase</keyword>
<dbReference type="Gene3D" id="3.40.1190.10">
    <property type="entry name" value="Mur-like, catalytic domain"/>
    <property type="match status" value="1"/>
</dbReference>
<dbReference type="Pfam" id="PF02875">
    <property type="entry name" value="Mur_ligase_C"/>
    <property type="match status" value="1"/>
</dbReference>
<dbReference type="Pfam" id="PF01225">
    <property type="entry name" value="Mur_ligase"/>
    <property type="match status" value="1"/>
</dbReference>
<evidence type="ECO:0000259" key="11">
    <source>
        <dbReference type="Pfam" id="PF08245"/>
    </source>
</evidence>
<dbReference type="NCBIfam" id="NF001126">
    <property type="entry name" value="PRK00139.1-4"/>
    <property type="match status" value="1"/>
</dbReference>
<organism evidence="12 13">
    <name type="scientific">Paenisporosarcina macmurdoensis</name>
    <dbReference type="NCBI Taxonomy" id="212659"/>
    <lineage>
        <taxon>Bacteria</taxon>
        <taxon>Bacillati</taxon>
        <taxon>Bacillota</taxon>
        <taxon>Bacilli</taxon>
        <taxon>Bacillales</taxon>
        <taxon>Caryophanaceae</taxon>
        <taxon>Paenisporosarcina</taxon>
    </lineage>
</organism>
<comment type="caution">
    <text evidence="12">The sequence shown here is derived from an EMBL/GenBank/DDBJ whole genome shotgun (WGS) entry which is preliminary data.</text>
</comment>
<dbReference type="EC" id="6.3.2.13" evidence="12"/>
<reference evidence="13" key="1">
    <citation type="journal article" date="2019" name="Int. J. Syst. Evol. Microbiol.">
        <title>The Global Catalogue of Microorganisms (GCM) 10K type strain sequencing project: providing services to taxonomists for standard genome sequencing and annotation.</title>
        <authorList>
            <consortium name="The Broad Institute Genomics Platform"/>
            <consortium name="The Broad Institute Genome Sequencing Center for Infectious Disease"/>
            <person name="Wu L."/>
            <person name="Ma J."/>
        </authorList>
    </citation>
    <scope>NUCLEOTIDE SEQUENCE [LARGE SCALE GENOMIC DNA]</scope>
    <source>
        <strain evidence="13">CCUG 54527</strain>
    </source>
</reference>
<comment type="subcellular location">
    <subcellularLocation>
        <location evidence="8">Cytoplasm</location>
    </subcellularLocation>
</comment>
<dbReference type="GO" id="GO:0008765">
    <property type="term" value="F:UDP-N-acetylmuramoylalanyl-D-glutamate-2,6-diaminopimelate ligase activity"/>
    <property type="evidence" value="ECO:0007669"/>
    <property type="project" value="UniProtKB-EC"/>
</dbReference>
<dbReference type="InterPro" id="IPR000713">
    <property type="entry name" value="Mur_ligase_N"/>
</dbReference>
<dbReference type="SUPFAM" id="SSF63418">
    <property type="entry name" value="MurE/MurF N-terminal domain"/>
    <property type="match status" value="1"/>
</dbReference>
<accession>A0ABW1L145</accession>
<dbReference type="InterPro" id="IPR004101">
    <property type="entry name" value="Mur_ligase_C"/>
</dbReference>
<evidence type="ECO:0000256" key="4">
    <source>
        <dbReference type="ARBA" id="ARBA00022960"/>
    </source>
</evidence>
<dbReference type="PANTHER" id="PTHR23135">
    <property type="entry name" value="MUR LIGASE FAMILY MEMBER"/>
    <property type="match status" value="1"/>
</dbReference>
<feature type="domain" description="Mur ligase central" evidence="11">
    <location>
        <begin position="115"/>
        <end position="318"/>
    </location>
</feature>
<keyword evidence="4 8" id="KW-0133">Cell shape</keyword>
<evidence type="ECO:0000313" key="13">
    <source>
        <dbReference type="Proteomes" id="UP001596170"/>
    </source>
</evidence>
<dbReference type="EMBL" id="JBHSRI010000002">
    <property type="protein sequence ID" value="MFC6037966.1"/>
    <property type="molecule type" value="Genomic_DNA"/>
</dbReference>
<keyword evidence="5 8" id="KW-0573">Peptidoglycan synthesis</keyword>
<keyword evidence="3 8" id="KW-0132">Cell division</keyword>
<evidence type="ECO:0000256" key="7">
    <source>
        <dbReference type="ARBA" id="ARBA00023316"/>
    </source>
</evidence>
<comment type="similarity">
    <text evidence="2">Belongs to the MurCDEF family. MurE subfamily.</text>
</comment>
<protein>
    <submittedName>
        <fullName evidence="12">UDP-N-acetylmuramoyl-L-alanyl-D-glutamate--2, 6-diaminopimelate ligase</fullName>
        <ecNumber evidence="12">6.3.2.13</ecNumber>
    </submittedName>
</protein>
<dbReference type="InterPro" id="IPR036615">
    <property type="entry name" value="Mur_ligase_C_dom_sf"/>
</dbReference>
<dbReference type="InterPro" id="IPR036565">
    <property type="entry name" value="Mur-like_cat_sf"/>
</dbReference>
<feature type="domain" description="Mur ligase N-terminal catalytic" evidence="9">
    <location>
        <begin position="26"/>
        <end position="99"/>
    </location>
</feature>
<proteinExistence type="inferred from homology"/>
<evidence type="ECO:0000256" key="1">
    <source>
        <dbReference type="ARBA" id="ARBA00004752"/>
    </source>
</evidence>
<evidence type="ECO:0000256" key="2">
    <source>
        <dbReference type="ARBA" id="ARBA00005898"/>
    </source>
</evidence>
<dbReference type="Gene3D" id="3.40.1390.10">
    <property type="entry name" value="MurE/MurF, N-terminal domain"/>
    <property type="match status" value="1"/>
</dbReference>
<evidence type="ECO:0000256" key="5">
    <source>
        <dbReference type="ARBA" id="ARBA00022984"/>
    </source>
</evidence>
<evidence type="ECO:0000259" key="9">
    <source>
        <dbReference type="Pfam" id="PF01225"/>
    </source>
</evidence>
<dbReference type="SUPFAM" id="SSF53623">
    <property type="entry name" value="MurD-like peptide ligases, catalytic domain"/>
    <property type="match status" value="1"/>
</dbReference>
<evidence type="ECO:0000256" key="3">
    <source>
        <dbReference type="ARBA" id="ARBA00022618"/>
    </source>
</evidence>
<evidence type="ECO:0000256" key="8">
    <source>
        <dbReference type="RuleBase" id="RU004135"/>
    </source>
</evidence>
<dbReference type="Proteomes" id="UP001596170">
    <property type="component" value="Unassembled WGS sequence"/>
</dbReference>
<name>A0ABW1L145_9BACL</name>
<keyword evidence="6 8" id="KW-0131">Cell cycle</keyword>
<dbReference type="PANTHER" id="PTHR23135:SF4">
    <property type="entry name" value="UDP-N-ACETYLMURAMOYL-L-ALANYL-D-GLUTAMATE--2,6-DIAMINOPIMELATE LIGASE MURE HOMOLOG, CHLOROPLASTIC"/>
    <property type="match status" value="1"/>
</dbReference>
<feature type="domain" description="Mur ligase C-terminal" evidence="10">
    <location>
        <begin position="340"/>
        <end position="466"/>
    </location>
</feature>
<dbReference type="InterPro" id="IPR005761">
    <property type="entry name" value="UDP-N-AcMur-Glu-dNH2Pim_ligase"/>
</dbReference>
<keyword evidence="7 8" id="KW-0961">Cell wall biogenesis/degradation</keyword>